<dbReference type="KEGG" id="ccal:108627199"/>
<evidence type="ECO:0000313" key="2">
    <source>
        <dbReference type="RefSeq" id="XP_026671268.1"/>
    </source>
</evidence>
<dbReference type="GeneID" id="108627199"/>
<dbReference type="AlphaFoldDB" id="A0AAJ7S5G8"/>
<name>A0AAJ7S5G8_9HYME</name>
<sequence>MRSSYGFLAAPAVSTRSARTPVATYNPAAGTCLPCACLVYPLRIVSPIASAAYPPSSTVSRNRRPDADTFTFLLIRPPRRIAGYTADQHFSASSELSAAKCASSSNVVARTWRRMPQDSF</sequence>
<keyword evidence="1" id="KW-1185">Reference proteome</keyword>
<reference evidence="2" key="1">
    <citation type="submission" date="2025-08" db="UniProtKB">
        <authorList>
            <consortium name="RefSeq"/>
        </authorList>
    </citation>
    <scope>IDENTIFICATION</scope>
    <source>
        <tissue evidence="2">Whole body</tissue>
    </source>
</reference>
<protein>
    <submittedName>
        <fullName evidence="2">Uncharacterized protein LOC108627199</fullName>
    </submittedName>
</protein>
<gene>
    <name evidence="2" type="primary">LOC108627199</name>
</gene>
<accession>A0AAJ7S5G8</accession>
<evidence type="ECO:0000313" key="1">
    <source>
        <dbReference type="Proteomes" id="UP000694925"/>
    </source>
</evidence>
<dbReference type="Proteomes" id="UP000694925">
    <property type="component" value="Unplaced"/>
</dbReference>
<proteinExistence type="predicted"/>
<dbReference type="RefSeq" id="XP_026671268.1">
    <property type="nucleotide sequence ID" value="XM_026815467.1"/>
</dbReference>
<organism evidence="1 2">
    <name type="scientific">Ceratina calcarata</name>
    <dbReference type="NCBI Taxonomy" id="156304"/>
    <lineage>
        <taxon>Eukaryota</taxon>
        <taxon>Metazoa</taxon>
        <taxon>Ecdysozoa</taxon>
        <taxon>Arthropoda</taxon>
        <taxon>Hexapoda</taxon>
        <taxon>Insecta</taxon>
        <taxon>Pterygota</taxon>
        <taxon>Neoptera</taxon>
        <taxon>Endopterygota</taxon>
        <taxon>Hymenoptera</taxon>
        <taxon>Apocrita</taxon>
        <taxon>Aculeata</taxon>
        <taxon>Apoidea</taxon>
        <taxon>Anthophila</taxon>
        <taxon>Apidae</taxon>
        <taxon>Ceratina</taxon>
        <taxon>Zadontomerus</taxon>
    </lineage>
</organism>